<keyword evidence="9" id="KW-1185">Reference proteome</keyword>
<dbReference type="CDD" id="cd01189">
    <property type="entry name" value="INT_ICEBs1_C_like"/>
    <property type="match status" value="1"/>
</dbReference>
<dbReference type="PANTHER" id="PTHR30349">
    <property type="entry name" value="PHAGE INTEGRASE-RELATED"/>
    <property type="match status" value="1"/>
</dbReference>
<feature type="domain" description="Core-binding (CB)" evidence="7">
    <location>
        <begin position="56"/>
        <end position="138"/>
    </location>
</feature>
<dbReference type="AlphaFoldDB" id="E0PDI6"/>
<dbReference type="Pfam" id="PF00589">
    <property type="entry name" value="Phage_integrase"/>
    <property type="match status" value="1"/>
</dbReference>
<comment type="similarity">
    <text evidence="1">Belongs to the 'phage' integrase family.</text>
</comment>
<dbReference type="Gene3D" id="1.10.150.130">
    <property type="match status" value="1"/>
</dbReference>
<evidence type="ECO:0000259" key="7">
    <source>
        <dbReference type="PROSITE" id="PS51900"/>
    </source>
</evidence>
<dbReference type="PROSITE" id="PS51898">
    <property type="entry name" value="TYR_RECOMBINASE"/>
    <property type="match status" value="1"/>
</dbReference>
<accession>E0PDI6</accession>
<organism evidence="8 9">
    <name type="scientific">Streptococcus equinus ATCC 700338</name>
    <dbReference type="NCBI Taxonomy" id="864569"/>
    <lineage>
        <taxon>Bacteria</taxon>
        <taxon>Bacillati</taxon>
        <taxon>Bacillota</taxon>
        <taxon>Bacilli</taxon>
        <taxon>Lactobacillales</taxon>
        <taxon>Streptococcaceae</taxon>
        <taxon>Streptococcus</taxon>
    </lineage>
</organism>
<evidence type="ECO:0000313" key="9">
    <source>
        <dbReference type="Proteomes" id="UP000004290"/>
    </source>
</evidence>
<dbReference type="Proteomes" id="UP000004290">
    <property type="component" value="Unassembled WGS sequence"/>
</dbReference>
<dbReference type="Pfam" id="PF14659">
    <property type="entry name" value="Phage_int_SAM_3"/>
    <property type="match status" value="1"/>
</dbReference>
<dbReference type="InterPro" id="IPR010998">
    <property type="entry name" value="Integrase_recombinase_N"/>
</dbReference>
<dbReference type="GO" id="GO:0003677">
    <property type="term" value="F:DNA binding"/>
    <property type="evidence" value="ECO:0007669"/>
    <property type="project" value="UniProtKB-UniRule"/>
</dbReference>
<evidence type="ECO:0000256" key="1">
    <source>
        <dbReference type="ARBA" id="ARBA00008857"/>
    </source>
</evidence>
<feature type="domain" description="Tyr recombinase" evidence="6">
    <location>
        <begin position="160"/>
        <end position="344"/>
    </location>
</feature>
<dbReference type="GO" id="GO:0015074">
    <property type="term" value="P:DNA integration"/>
    <property type="evidence" value="ECO:0007669"/>
    <property type="project" value="UniProtKB-KW"/>
</dbReference>
<sequence>MKAEKDKRTGKWLIQYRYTDWQGNRKKSTKRGFNTKREAEEWLRQFLLSQSCDFNMKFSNFIDLYFKDCDARLKRNTIINKRYIINLKILPYFGNKKMNEITPANIREWQNIMIGKGYSQTYLKTINNQITTIFNHAVKLYGLQSNPCHKVGSMGKKKAKEMKFYTKDEFKLFINQLMDKRLSYVCFMVMYWTGIRVGELLALDVGDVDVKHKTISITKSYQRLEGEDVVTLPKTDASNRVIDIPDFLAEDLKDYLDYLYMPEPTDRLFTVSKYYLRRKLARGAKQAGIKKIRIHDMRHSHAALLINMDKPILAISRRLGHESIETTLDTYGHLYPDKQKEIASQLNDKFKEGF</sequence>
<dbReference type="InterPro" id="IPR002104">
    <property type="entry name" value="Integrase_catalytic"/>
</dbReference>
<dbReference type="SUPFAM" id="SSF56349">
    <property type="entry name" value="DNA breaking-rejoining enzymes"/>
    <property type="match status" value="1"/>
</dbReference>
<keyword evidence="4" id="KW-0233">DNA recombination</keyword>
<evidence type="ECO:0000313" key="8">
    <source>
        <dbReference type="EMBL" id="EFM27346.1"/>
    </source>
</evidence>
<evidence type="ECO:0000256" key="3">
    <source>
        <dbReference type="ARBA" id="ARBA00023125"/>
    </source>
</evidence>
<dbReference type="RefSeq" id="WP_003064682.1">
    <property type="nucleotide sequence ID" value="NZ_GL397128.1"/>
</dbReference>
<dbReference type="InterPro" id="IPR011010">
    <property type="entry name" value="DNA_brk_join_enz"/>
</dbReference>
<gene>
    <name evidence="8" type="ORF">HMPREF9319_0909</name>
</gene>
<reference evidence="8 9" key="1">
    <citation type="submission" date="2010-07" db="EMBL/GenBank/DDBJ databases">
        <authorList>
            <person name="Muzny D."/>
            <person name="Qin X."/>
            <person name="Deng J."/>
            <person name="Jiang H."/>
            <person name="Liu Y."/>
            <person name="Qu J."/>
            <person name="Song X.-Z."/>
            <person name="Zhang L."/>
            <person name="Thornton R."/>
            <person name="Coyle M."/>
            <person name="Francisco L."/>
            <person name="Jackson L."/>
            <person name="Javaid M."/>
            <person name="Korchina V."/>
            <person name="Kovar C."/>
            <person name="Mata R."/>
            <person name="Mathew T."/>
            <person name="Ngo R."/>
            <person name="Nguyen L."/>
            <person name="Nguyen N."/>
            <person name="Okwuonu G."/>
            <person name="Ongeri F."/>
            <person name="Pham C."/>
            <person name="Simmons D."/>
            <person name="Wilczek-Boney K."/>
            <person name="Hale W."/>
            <person name="Jakkamsetti A."/>
            <person name="Pham P."/>
            <person name="Ruth R."/>
            <person name="San Lucas F."/>
            <person name="Warren J."/>
            <person name="Zhang J."/>
            <person name="Zhao Z."/>
            <person name="Zhou C."/>
            <person name="Zhu D."/>
            <person name="Lee S."/>
            <person name="Bess C."/>
            <person name="Blankenburg K."/>
            <person name="Forbes L."/>
            <person name="Fu Q."/>
            <person name="Gubbala S."/>
            <person name="Hirani K."/>
            <person name="Jayaseelan J.C."/>
            <person name="Lara F."/>
            <person name="Munidasa M."/>
            <person name="Palculict T."/>
            <person name="Patil S."/>
            <person name="Pu L.-L."/>
            <person name="Saada N."/>
            <person name="Tang L."/>
            <person name="Weissenberger G."/>
            <person name="Zhu Y."/>
            <person name="Hemphill L."/>
            <person name="Shang Y."/>
            <person name="Youmans B."/>
            <person name="Ayvaz T."/>
            <person name="Ross M."/>
            <person name="Santibanez J."/>
            <person name="Aqrawi P."/>
            <person name="Gross S."/>
            <person name="Joshi V."/>
            <person name="Fowler G."/>
            <person name="Nazareth L."/>
            <person name="Reid J."/>
            <person name="Worley K."/>
            <person name="Petrosino J."/>
            <person name="Highlander S."/>
            <person name="Gibbs R."/>
        </authorList>
    </citation>
    <scope>NUCLEOTIDE SEQUENCE [LARGE SCALE GENOMIC DNA]</scope>
    <source>
        <strain evidence="8 9">ATCC 700338</strain>
    </source>
</reference>
<dbReference type="PANTHER" id="PTHR30349:SF64">
    <property type="entry name" value="PROPHAGE INTEGRASE INTD-RELATED"/>
    <property type="match status" value="1"/>
</dbReference>
<dbReference type="EMBL" id="AEEL01000014">
    <property type="protein sequence ID" value="EFM27346.1"/>
    <property type="molecule type" value="Genomic_DNA"/>
</dbReference>
<dbReference type="GO" id="GO:0006310">
    <property type="term" value="P:DNA recombination"/>
    <property type="evidence" value="ECO:0007669"/>
    <property type="project" value="UniProtKB-KW"/>
</dbReference>
<evidence type="ECO:0000256" key="2">
    <source>
        <dbReference type="ARBA" id="ARBA00022908"/>
    </source>
</evidence>
<dbReference type="InterPro" id="IPR013762">
    <property type="entry name" value="Integrase-like_cat_sf"/>
</dbReference>
<keyword evidence="2" id="KW-0229">DNA integration</keyword>
<evidence type="ECO:0000256" key="4">
    <source>
        <dbReference type="ARBA" id="ARBA00023172"/>
    </source>
</evidence>
<evidence type="ECO:0000256" key="5">
    <source>
        <dbReference type="PROSITE-ProRule" id="PRU01248"/>
    </source>
</evidence>
<dbReference type="InterPro" id="IPR028259">
    <property type="entry name" value="AP2-like_int_N"/>
</dbReference>
<dbReference type="Pfam" id="PF14657">
    <property type="entry name" value="Arm-DNA-bind_4"/>
    <property type="match status" value="1"/>
</dbReference>
<dbReference type="InterPro" id="IPR004107">
    <property type="entry name" value="Integrase_SAM-like_N"/>
</dbReference>
<keyword evidence="3 5" id="KW-0238">DNA-binding</keyword>
<dbReference type="Gene3D" id="1.10.443.10">
    <property type="entry name" value="Intergrase catalytic core"/>
    <property type="match status" value="1"/>
</dbReference>
<name>E0PDI6_STREI</name>
<evidence type="ECO:0000259" key="6">
    <source>
        <dbReference type="PROSITE" id="PS51898"/>
    </source>
</evidence>
<proteinExistence type="inferred from homology"/>
<dbReference type="HOGENOM" id="CLU_027562_17_0_9"/>
<dbReference type="InterPro" id="IPR050090">
    <property type="entry name" value="Tyrosine_recombinase_XerCD"/>
</dbReference>
<protein>
    <submittedName>
        <fullName evidence="8">Site-specific recombinase, phage integrase family</fullName>
    </submittedName>
</protein>
<dbReference type="PROSITE" id="PS51900">
    <property type="entry name" value="CB"/>
    <property type="match status" value="1"/>
</dbReference>
<dbReference type="InterPro" id="IPR044068">
    <property type="entry name" value="CB"/>
</dbReference>
<comment type="caution">
    <text evidence="8">The sequence shown here is derived from an EMBL/GenBank/DDBJ whole genome shotgun (WGS) entry which is preliminary data.</text>
</comment>